<accession>A0A150PQY9</accession>
<feature type="signal peptide" evidence="1">
    <location>
        <begin position="1"/>
        <end position="22"/>
    </location>
</feature>
<evidence type="ECO:0000256" key="1">
    <source>
        <dbReference type="SAM" id="SignalP"/>
    </source>
</evidence>
<sequence length="85" mass="8601">MRTTWIGMGLLFGALLASGCGASALGEACDKEGADGECEDGSVCGKPDDTAAPRCLKICVEQTDCPADQSCNGVSGSDLKGCRPK</sequence>
<proteinExistence type="predicted"/>
<dbReference type="AlphaFoldDB" id="A0A150PQY9"/>
<feature type="chain" id="PRO_5007566173" description="Secreted protein" evidence="1">
    <location>
        <begin position="23"/>
        <end position="85"/>
    </location>
</feature>
<dbReference type="PROSITE" id="PS51257">
    <property type="entry name" value="PROKAR_LIPOPROTEIN"/>
    <property type="match status" value="1"/>
</dbReference>
<protein>
    <recommendedName>
        <fullName evidence="4">Secreted protein</fullName>
    </recommendedName>
</protein>
<name>A0A150PQY9_SORCE</name>
<evidence type="ECO:0000313" key="2">
    <source>
        <dbReference type="EMBL" id="KYF58094.1"/>
    </source>
</evidence>
<organism evidence="2 3">
    <name type="scientific">Sorangium cellulosum</name>
    <name type="common">Polyangium cellulosum</name>
    <dbReference type="NCBI Taxonomy" id="56"/>
    <lineage>
        <taxon>Bacteria</taxon>
        <taxon>Pseudomonadati</taxon>
        <taxon>Myxococcota</taxon>
        <taxon>Polyangia</taxon>
        <taxon>Polyangiales</taxon>
        <taxon>Polyangiaceae</taxon>
        <taxon>Sorangium</taxon>
    </lineage>
</organism>
<comment type="caution">
    <text evidence="2">The sequence shown here is derived from an EMBL/GenBank/DDBJ whole genome shotgun (WGS) entry which is preliminary data.</text>
</comment>
<dbReference type="EMBL" id="JELY01000793">
    <property type="protein sequence ID" value="KYF58094.1"/>
    <property type="molecule type" value="Genomic_DNA"/>
</dbReference>
<gene>
    <name evidence="2" type="ORF">BE08_18365</name>
</gene>
<evidence type="ECO:0000313" key="3">
    <source>
        <dbReference type="Proteomes" id="UP000075420"/>
    </source>
</evidence>
<reference evidence="2 3" key="1">
    <citation type="submission" date="2014-02" db="EMBL/GenBank/DDBJ databases">
        <title>The small core and large imbalanced accessory genome model reveals a collaborative survival strategy of Sorangium cellulosum strains in nature.</title>
        <authorList>
            <person name="Han K."/>
            <person name="Peng R."/>
            <person name="Blom J."/>
            <person name="Li Y.-Z."/>
        </authorList>
    </citation>
    <scope>NUCLEOTIDE SEQUENCE [LARGE SCALE GENOMIC DNA]</scope>
    <source>
        <strain evidence="2 3">So0157-25</strain>
    </source>
</reference>
<keyword evidence="1" id="KW-0732">Signal</keyword>
<dbReference type="Proteomes" id="UP000075420">
    <property type="component" value="Unassembled WGS sequence"/>
</dbReference>
<evidence type="ECO:0008006" key="4">
    <source>
        <dbReference type="Google" id="ProtNLM"/>
    </source>
</evidence>